<dbReference type="InterPro" id="IPR017439">
    <property type="entry name" value="Amidohydrolase"/>
</dbReference>
<dbReference type="EMBL" id="LCWF01000102">
    <property type="protein sequence ID" value="KKY20015.1"/>
    <property type="molecule type" value="Genomic_DNA"/>
</dbReference>
<dbReference type="Pfam" id="PF01546">
    <property type="entry name" value="Peptidase_M20"/>
    <property type="match status" value="1"/>
</dbReference>
<evidence type="ECO:0000313" key="5">
    <source>
        <dbReference type="Proteomes" id="UP000053317"/>
    </source>
</evidence>
<sequence>MTQIKQGQTHSTLVAAKRLVERSTKTTITSSIEHSRALLKEVNHKIHSNPELAYTEHKAHDTLVAALQILDDVEVTPHAFGLETAFLAEFGSGGRVIAFNAEYDALPGIGHACGHNLIATSALGAFVGAVAALKTSGKPGRVRLLGTPAEERGGGKIDLIKAGAYKDVDACLMLHPGSTNDYPKNLFGTSFDPTLATTDFEITFTGLPAHAALAPWKGINALDAVVQGYNSVSALRQQIQPDERVHGIISHGGDAVNIIPDHATVQYGVRAPTLSGTHLLRERVINCFRGAALATGCEMSLKQQMEYADMRPNRPIATAYAEVMANLGYDIECNFEAAAVPASTDQGNVSYECPSWQGGFGIVTEKDVYNHTRGFTKSAGTPDAFHRCVEACKGMAMVGFQVLVDDSFAKKIREDFESWGKED</sequence>
<dbReference type="PIRSF" id="PIRSF037226">
    <property type="entry name" value="Amidohydrolase_ACY1L2_prd"/>
    <property type="match status" value="1"/>
</dbReference>
<comment type="caution">
    <text evidence="4">The sequence shown here is derived from an EMBL/GenBank/DDBJ whole genome shotgun (WGS) entry which is preliminary data.</text>
</comment>
<dbReference type="SUPFAM" id="SSF55031">
    <property type="entry name" value="Bacterial exopeptidase dimerisation domain"/>
    <property type="match status" value="1"/>
</dbReference>
<dbReference type="AlphaFoldDB" id="A0A0G2GTA8"/>
<comment type="similarity">
    <text evidence="1 2">Belongs to the peptidase M20A family.</text>
</comment>
<dbReference type="InterPro" id="IPR011650">
    <property type="entry name" value="Peptidase_M20_dimer"/>
</dbReference>
<feature type="domain" description="Peptidase M20 dimerisation" evidence="3">
    <location>
        <begin position="199"/>
        <end position="274"/>
    </location>
</feature>
<evidence type="ECO:0000259" key="3">
    <source>
        <dbReference type="Pfam" id="PF07687"/>
    </source>
</evidence>
<keyword evidence="4" id="KW-0645">Protease</keyword>
<protein>
    <recommendedName>
        <fullName evidence="2">Peptidase M20 domain-containing protein 2</fullName>
    </recommendedName>
</protein>
<dbReference type="NCBIfam" id="TIGR01891">
    <property type="entry name" value="amidohydrolases"/>
    <property type="match status" value="1"/>
</dbReference>
<dbReference type="Gene3D" id="3.30.70.360">
    <property type="match status" value="1"/>
</dbReference>
<dbReference type="OrthoDB" id="6119954at2759"/>
<keyword evidence="4" id="KW-0121">Carboxypeptidase</keyword>
<dbReference type="InterPro" id="IPR017144">
    <property type="entry name" value="Xaa-Arg_dipeptidase"/>
</dbReference>
<gene>
    <name evidence="4" type="ORF">UCRPC4_g04280</name>
</gene>
<dbReference type="GO" id="GO:0016805">
    <property type="term" value="F:dipeptidase activity"/>
    <property type="evidence" value="ECO:0007669"/>
    <property type="project" value="InterPro"/>
</dbReference>
<reference evidence="4 5" key="1">
    <citation type="submission" date="2015-05" db="EMBL/GenBank/DDBJ databases">
        <title>Distinctive expansion of gene families associated with plant cell wall degradation and secondary metabolism in the genomes of grapevine trunk pathogens.</title>
        <authorList>
            <person name="Lawrence D.P."/>
            <person name="Travadon R."/>
            <person name="Rolshausen P.E."/>
            <person name="Baumgartner K."/>
        </authorList>
    </citation>
    <scope>NUCLEOTIDE SEQUENCE [LARGE SCALE GENOMIC DNA]</scope>
    <source>
        <strain evidence="4">UCRPC4</strain>
    </source>
</reference>
<keyword evidence="5" id="KW-1185">Reference proteome</keyword>
<organism evidence="4 5">
    <name type="scientific">Phaeomoniella chlamydospora</name>
    <name type="common">Phaeoacremonium chlamydosporum</name>
    <dbReference type="NCBI Taxonomy" id="158046"/>
    <lineage>
        <taxon>Eukaryota</taxon>
        <taxon>Fungi</taxon>
        <taxon>Dikarya</taxon>
        <taxon>Ascomycota</taxon>
        <taxon>Pezizomycotina</taxon>
        <taxon>Eurotiomycetes</taxon>
        <taxon>Chaetothyriomycetidae</taxon>
        <taxon>Phaeomoniellales</taxon>
        <taxon>Phaeomoniellaceae</taxon>
        <taxon>Phaeomoniella</taxon>
    </lineage>
</organism>
<dbReference type="InterPro" id="IPR002933">
    <property type="entry name" value="Peptidase_M20"/>
</dbReference>
<evidence type="ECO:0000256" key="2">
    <source>
        <dbReference type="PIRNR" id="PIRNR037226"/>
    </source>
</evidence>
<dbReference type="InterPro" id="IPR052030">
    <property type="entry name" value="Peptidase_M20/M20A_hydrolases"/>
</dbReference>
<dbReference type="PANTHER" id="PTHR30575">
    <property type="entry name" value="PEPTIDASE M20"/>
    <property type="match status" value="1"/>
</dbReference>
<evidence type="ECO:0000256" key="1">
    <source>
        <dbReference type="ARBA" id="ARBA00006247"/>
    </source>
</evidence>
<dbReference type="Gene3D" id="3.40.630.10">
    <property type="entry name" value="Zn peptidases"/>
    <property type="match status" value="1"/>
</dbReference>
<dbReference type="InterPro" id="IPR036264">
    <property type="entry name" value="Bact_exopeptidase_dim_dom"/>
</dbReference>
<keyword evidence="4" id="KW-0378">Hydrolase</keyword>
<name>A0A0G2GTA8_PHACM</name>
<proteinExistence type="inferred from homology"/>
<dbReference type="SUPFAM" id="SSF53187">
    <property type="entry name" value="Zn-dependent exopeptidases"/>
    <property type="match status" value="1"/>
</dbReference>
<dbReference type="Pfam" id="PF07687">
    <property type="entry name" value="M20_dimer"/>
    <property type="match status" value="1"/>
</dbReference>
<dbReference type="Proteomes" id="UP000053317">
    <property type="component" value="Unassembled WGS sequence"/>
</dbReference>
<dbReference type="CDD" id="cd05672">
    <property type="entry name" value="M20_ACY1L2-like"/>
    <property type="match status" value="1"/>
</dbReference>
<accession>A0A0G2GTA8</accession>
<dbReference type="PANTHER" id="PTHR30575:SF0">
    <property type="entry name" value="XAA-ARG DIPEPTIDASE"/>
    <property type="match status" value="1"/>
</dbReference>
<reference evidence="4 5" key="2">
    <citation type="submission" date="2015-05" db="EMBL/GenBank/DDBJ databases">
        <authorList>
            <person name="Morales-Cruz A."/>
            <person name="Amrine K.C."/>
            <person name="Cantu D."/>
        </authorList>
    </citation>
    <scope>NUCLEOTIDE SEQUENCE [LARGE SCALE GENOMIC DNA]</scope>
    <source>
        <strain evidence="4">UCRPC4</strain>
    </source>
</reference>
<evidence type="ECO:0000313" key="4">
    <source>
        <dbReference type="EMBL" id="KKY20015.1"/>
    </source>
</evidence>
<dbReference type="FunFam" id="3.30.70.360:FF:000004">
    <property type="entry name" value="Peptidase M20 domain-containing protein 2"/>
    <property type="match status" value="1"/>
</dbReference>
<dbReference type="GO" id="GO:0004180">
    <property type="term" value="F:carboxypeptidase activity"/>
    <property type="evidence" value="ECO:0007669"/>
    <property type="project" value="UniProtKB-KW"/>
</dbReference>